<proteinExistence type="predicted"/>
<feature type="domain" description="SIS" evidence="4">
    <location>
        <begin position="38"/>
        <end position="196"/>
    </location>
</feature>
<evidence type="ECO:0000313" key="5">
    <source>
        <dbReference type="EMBL" id="SCJ75007.1"/>
    </source>
</evidence>
<comment type="catalytic activity">
    <reaction evidence="1">
        <text>D-fructose 6-phosphate + L-glutamine = D-glucosamine 6-phosphate + L-glutamate</text>
        <dbReference type="Rhea" id="RHEA:13237"/>
        <dbReference type="ChEBI" id="CHEBI:29985"/>
        <dbReference type="ChEBI" id="CHEBI:58359"/>
        <dbReference type="ChEBI" id="CHEBI:58725"/>
        <dbReference type="ChEBI" id="CHEBI:61527"/>
        <dbReference type="EC" id="2.6.1.16"/>
    </reaction>
</comment>
<dbReference type="SUPFAM" id="SSF53697">
    <property type="entry name" value="SIS domain"/>
    <property type="match status" value="1"/>
</dbReference>
<organism evidence="5">
    <name type="scientific">uncultured Anaerotruncus sp</name>
    <dbReference type="NCBI Taxonomy" id="905011"/>
    <lineage>
        <taxon>Bacteria</taxon>
        <taxon>Bacillati</taxon>
        <taxon>Bacillota</taxon>
        <taxon>Clostridia</taxon>
        <taxon>Eubacteriales</taxon>
        <taxon>Oscillospiraceae</taxon>
        <taxon>Anaerotruncus</taxon>
        <taxon>environmental samples</taxon>
    </lineage>
</organism>
<evidence type="ECO:0000259" key="4">
    <source>
        <dbReference type="PROSITE" id="PS51464"/>
    </source>
</evidence>
<dbReference type="Gene3D" id="3.40.50.10490">
    <property type="entry name" value="Glucose-6-phosphate isomerase like protein, domain 1"/>
    <property type="match status" value="2"/>
</dbReference>
<evidence type="ECO:0000256" key="1">
    <source>
        <dbReference type="ARBA" id="ARBA00001031"/>
    </source>
</evidence>
<dbReference type="InterPro" id="IPR001347">
    <property type="entry name" value="SIS_dom"/>
</dbReference>
<dbReference type="GO" id="GO:0006002">
    <property type="term" value="P:fructose 6-phosphate metabolic process"/>
    <property type="evidence" value="ECO:0007669"/>
    <property type="project" value="TreeGrafter"/>
</dbReference>
<reference evidence="5" key="1">
    <citation type="submission" date="2015-09" db="EMBL/GenBank/DDBJ databases">
        <authorList>
            <consortium name="Pathogen Informatics"/>
        </authorList>
    </citation>
    <scope>NUCLEOTIDE SEQUENCE</scope>
    <source>
        <strain evidence="5">2789STDY5834896</strain>
    </source>
</reference>
<evidence type="ECO:0000256" key="2">
    <source>
        <dbReference type="ARBA" id="ARBA00012916"/>
    </source>
</evidence>
<dbReference type="PANTHER" id="PTHR10937:SF0">
    <property type="entry name" value="GLUTAMINE--FRUCTOSE-6-PHOSPHATE TRANSAMINASE (ISOMERIZING)"/>
    <property type="match status" value="1"/>
</dbReference>
<sequence length="392" mass="43581">MDPKSMNNELLRQVRTAVETVDSLNATMPYEHFARCVPKEDILKTRKVILTGCGDSYCAGIAARPVYENPGINNVGAVKAEAWRNIEFTRYYDTYRRWWIGEGNDIPLVLGVSISGKVRRVIEAMARTNHYGGVSVAFTDNPESDFAKEAQHVVSLGVPENHPAPCVTSYFGSTFGLMAFGLYHGVARGKMTEEQEREARQALVDYAHAYTPAVMEDLENKMLAITQKWIDAGVDNMDFIGDGADYATAFYGSAKMVESFGGLTTNDDSEDWNHINYFMKNPEKVGTFVVANTTCPSFDRLLETIHTCTVIGRPTVVITDGDASLFPDGVDVITLPKPKYPWANPLMQHIPMDYVAAFWGLIKGIPDFRPDSPVHQLDEGAKRFRESAVVII</sequence>
<keyword evidence="5" id="KW-0032">Aminotransferase</keyword>
<dbReference type="EMBL" id="FMHG01000001">
    <property type="protein sequence ID" value="SCJ75007.1"/>
    <property type="molecule type" value="Genomic_DNA"/>
</dbReference>
<dbReference type="EC" id="2.6.1.16" evidence="2"/>
<dbReference type="PANTHER" id="PTHR10937">
    <property type="entry name" value="GLUCOSAMINE--FRUCTOSE-6-PHOSPHATE AMINOTRANSFERASE, ISOMERIZING"/>
    <property type="match status" value="1"/>
</dbReference>
<gene>
    <name evidence="5" type="ORF">SAMEA3545359_01784</name>
</gene>
<dbReference type="InterPro" id="IPR046348">
    <property type="entry name" value="SIS_dom_sf"/>
</dbReference>
<dbReference type="PROSITE" id="PS51464">
    <property type="entry name" value="SIS"/>
    <property type="match status" value="1"/>
</dbReference>
<dbReference type="AlphaFoldDB" id="A0A1C6IYX4"/>
<dbReference type="GO" id="GO:0004360">
    <property type="term" value="F:glutamine-fructose-6-phosphate transaminase (isomerizing) activity"/>
    <property type="evidence" value="ECO:0007669"/>
    <property type="project" value="UniProtKB-EC"/>
</dbReference>
<keyword evidence="5" id="KW-0808">Transferase</keyword>
<protein>
    <recommendedName>
        <fullName evidence="3">Glutamine--fructose-6-phosphate aminotransferase [isomerizing]</fullName>
        <ecNumber evidence="2">2.6.1.16</ecNumber>
    </recommendedName>
</protein>
<evidence type="ECO:0000256" key="3">
    <source>
        <dbReference type="ARBA" id="ARBA00016090"/>
    </source>
</evidence>
<dbReference type="GO" id="GO:0006487">
    <property type="term" value="P:protein N-linked glycosylation"/>
    <property type="evidence" value="ECO:0007669"/>
    <property type="project" value="TreeGrafter"/>
</dbReference>
<accession>A0A1C6IYX4</accession>
<name>A0A1C6IYX4_9FIRM</name>
<dbReference type="GO" id="GO:0097367">
    <property type="term" value="F:carbohydrate derivative binding"/>
    <property type="evidence" value="ECO:0007669"/>
    <property type="project" value="InterPro"/>
</dbReference>
<dbReference type="GO" id="GO:0006047">
    <property type="term" value="P:UDP-N-acetylglucosamine metabolic process"/>
    <property type="evidence" value="ECO:0007669"/>
    <property type="project" value="TreeGrafter"/>
</dbReference>